<feature type="compositionally biased region" description="Basic and acidic residues" evidence="1">
    <location>
        <begin position="131"/>
        <end position="146"/>
    </location>
</feature>
<feature type="domain" description="PGF-CTERM archaeal protein-sorting signal" evidence="2">
    <location>
        <begin position="151"/>
        <end position="172"/>
    </location>
</feature>
<evidence type="ECO:0000313" key="3">
    <source>
        <dbReference type="EMBL" id="MPM83741.1"/>
    </source>
</evidence>
<dbReference type="EMBL" id="VSSQ01032473">
    <property type="protein sequence ID" value="MPM83741.1"/>
    <property type="molecule type" value="Genomic_DNA"/>
</dbReference>
<dbReference type="Pfam" id="PF18204">
    <property type="entry name" value="PGF-CTERM"/>
    <property type="match status" value="1"/>
</dbReference>
<reference evidence="3" key="1">
    <citation type="submission" date="2019-08" db="EMBL/GenBank/DDBJ databases">
        <authorList>
            <person name="Kucharzyk K."/>
            <person name="Murdoch R.W."/>
            <person name="Higgins S."/>
            <person name="Loffler F."/>
        </authorList>
    </citation>
    <scope>NUCLEOTIDE SEQUENCE</scope>
</reference>
<name>A0A645D3K0_9ZZZZ</name>
<dbReference type="AlphaFoldDB" id="A0A645D3K0"/>
<dbReference type="InterPro" id="IPR026453">
    <property type="entry name" value="PGF_pre_PGF"/>
</dbReference>
<organism evidence="3">
    <name type="scientific">bioreactor metagenome</name>
    <dbReference type="NCBI Taxonomy" id="1076179"/>
    <lineage>
        <taxon>unclassified sequences</taxon>
        <taxon>metagenomes</taxon>
        <taxon>ecological metagenomes</taxon>
    </lineage>
</organism>
<protein>
    <recommendedName>
        <fullName evidence="2">PGF-CTERM archaeal protein-sorting signal domain-containing protein</fullName>
    </recommendedName>
</protein>
<proteinExistence type="predicted"/>
<dbReference type="InterPro" id="IPR026371">
    <property type="entry name" value="PGF_CTERM"/>
</dbReference>
<accession>A0A645D3K0</accession>
<feature type="region of interest" description="Disordered" evidence="1">
    <location>
        <begin position="116"/>
        <end position="146"/>
    </location>
</feature>
<comment type="caution">
    <text evidence="3">The sequence shown here is derived from an EMBL/GenBank/DDBJ whole genome shotgun (WGS) entry which is preliminary data.</text>
</comment>
<evidence type="ECO:0000259" key="2">
    <source>
        <dbReference type="Pfam" id="PF18204"/>
    </source>
</evidence>
<gene>
    <name evidence="3" type="ORF">SDC9_130810</name>
</gene>
<sequence length="172" mass="19567">MLKNKSVLVSDLPSDDIYKFFNIWVGNGGYGSSDYIGNQTVCFKVEKDWIQNEKIEQSSITLNRYNDTEWNPLLTNLSGEDDKYLYFIARTPGFSPFAITGRVTKENVTEILPKPDTQDFEQNNGSMGSEVKTEPEKTENTVLDPKENINTPGFEIIYSVIGLLGVFLYKRK</sequence>
<dbReference type="NCBIfam" id="TIGR04213">
    <property type="entry name" value="PGF_pre_PGF"/>
    <property type="match status" value="1"/>
</dbReference>
<evidence type="ECO:0000256" key="1">
    <source>
        <dbReference type="SAM" id="MobiDB-lite"/>
    </source>
</evidence>